<evidence type="ECO:0000313" key="1">
    <source>
        <dbReference type="EMBL" id="VDP61570.1"/>
    </source>
</evidence>
<dbReference type="EMBL" id="UZAH01042328">
    <property type="protein sequence ID" value="VDP61570.1"/>
    <property type="molecule type" value="Genomic_DNA"/>
</dbReference>
<reference evidence="1 2" key="1">
    <citation type="submission" date="2018-11" db="EMBL/GenBank/DDBJ databases">
        <authorList>
            <consortium name="Pathogen Informatics"/>
        </authorList>
    </citation>
    <scope>NUCLEOTIDE SEQUENCE [LARGE SCALE GENOMIC DNA]</scope>
</reference>
<accession>A0A183GWV9</accession>
<evidence type="ECO:0000313" key="3">
    <source>
        <dbReference type="WBParaSite" id="HPBE_0002717901-mRNA-1"/>
    </source>
</evidence>
<dbReference type="OrthoDB" id="10501020at2759"/>
<evidence type="ECO:0000313" key="2">
    <source>
        <dbReference type="Proteomes" id="UP000050761"/>
    </source>
</evidence>
<protein>
    <submittedName>
        <fullName evidence="3">Methyltransferase</fullName>
    </submittedName>
</protein>
<gene>
    <name evidence="1" type="ORF">HPBE_LOCUS27179</name>
</gene>
<organism evidence="2 3">
    <name type="scientific">Heligmosomoides polygyrus</name>
    <name type="common">Parasitic roundworm</name>
    <dbReference type="NCBI Taxonomy" id="6339"/>
    <lineage>
        <taxon>Eukaryota</taxon>
        <taxon>Metazoa</taxon>
        <taxon>Ecdysozoa</taxon>
        <taxon>Nematoda</taxon>
        <taxon>Chromadorea</taxon>
        <taxon>Rhabditida</taxon>
        <taxon>Rhabditina</taxon>
        <taxon>Rhabditomorpha</taxon>
        <taxon>Strongyloidea</taxon>
        <taxon>Heligmosomidae</taxon>
        <taxon>Heligmosomoides</taxon>
    </lineage>
</organism>
<dbReference type="AlphaFoldDB" id="A0A183GWV9"/>
<sequence length="108" mass="12410">PTLIQHYRRAIVTAKGIASYAEIERNVFRPNNYFIEEASYPIPKLRFIEKPTCGKIFGDWLEIARSHTRAKFPPREIDESQKNAFLLNGYAKLYKVSGVLILVNATPQ</sequence>
<reference evidence="3" key="2">
    <citation type="submission" date="2019-09" db="UniProtKB">
        <authorList>
            <consortium name="WormBaseParasite"/>
        </authorList>
    </citation>
    <scope>IDENTIFICATION</scope>
</reference>
<proteinExistence type="predicted"/>
<accession>A0A3P8F753</accession>
<dbReference type="WBParaSite" id="HPBE_0002717901-mRNA-1">
    <property type="protein sequence ID" value="HPBE_0002717901-mRNA-1"/>
    <property type="gene ID" value="HPBE_0002717901"/>
</dbReference>
<keyword evidence="2" id="KW-1185">Reference proteome</keyword>
<name>A0A183GWV9_HELPZ</name>
<dbReference type="Proteomes" id="UP000050761">
    <property type="component" value="Unassembled WGS sequence"/>
</dbReference>